<reference evidence="2 3" key="1">
    <citation type="journal article" date="2013" name="Fungal Biol.">
        <title>Analysis of microsatellite markers in the genome of the plant pathogen Ceratocystis fimbriata.</title>
        <authorList>
            <person name="Simpson M.C."/>
            <person name="Wilken P.M."/>
            <person name="Coetzee M.P."/>
            <person name="Wingfield M.J."/>
            <person name="Wingfield B.D."/>
        </authorList>
    </citation>
    <scope>NUCLEOTIDE SEQUENCE [LARGE SCALE GENOMIC DNA]</scope>
    <source>
        <strain evidence="2 3">CBS 114723</strain>
    </source>
</reference>
<feature type="signal peptide" evidence="1">
    <location>
        <begin position="1"/>
        <end position="18"/>
    </location>
</feature>
<keyword evidence="3" id="KW-1185">Reference proteome</keyword>
<dbReference type="AlphaFoldDB" id="A0A2C5WXD8"/>
<feature type="chain" id="PRO_5012699648" evidence="1">
    <location>
        <begin position="19"/>
        <end position="215"/>
    </location>
</feature>
<dbReference type="Proteomes" id="UP000222788">
    <property type="component" value="Unassembled WGS sequence"/>
</dbReference>
<evidence type="ECO:0000256" key="1">
    <source>
        <dbReference type="SAM" id="SignalP"/>
    </source>
</evidence>
<gene>
    <name evidence="2" type="ORF">CFIMG_005110RAa</name>
</gene>
<name>A0A2C5WXD8_9PEZI</name>
<proteinExistence type="predicted"/>
<comment type="caution">
    <text evidence="2">The sequence shown here is derived from an EMBL/GenBank/DDBJ whole genome shotgun (WGS) entry which is preliminary data.</text>
</comment>
<reference evidence="2 3" key="2">
    <citation type="journal article" date="2013" name="IMA Fungus">
        <title>IMA Genome-F 1: Ceratocystis fimbriata: Draft nuclear genome sequence for the plant pathogen, Ceratocystis fimbriata.</title>
        <authorList>
            <person name="Wilken P.M."/>
            <person name="Steenkamp E.T."/>
            <person name="Wingfield M.J."/>
            <person name="de Beer Z.W."/>
            <person name="Wingfield B.D."/>
        </authorList>
    </citation>
    <scope>NUCLEOTIDE SEQUENCE [LARGE SCALE GENOMIC DNA]</scope>
    <source>
        <strain evidence="2 3">CBS 114723</strain>
    </source>
</reference>
<evidence type="ECO:0000313" key="2">
    <source>
        <dbReference type="EMBL" id="PHH50284.1"/>
    </source>
</evidence>
<organism evidence="2 3">
    <name type="scientific">Ceratocystis fimbriata CBS 114723</name>
    <dbReference type="NCBI Taxonomy" id="1035309"/>
    <lineage>
        <taxon>Eukaryota</taxon>
        <taxon>Fungi</taxon>
        <taxon>Dikarya</taxon>
        <taxon>Ascomycota</taxon>
        <taxon>Pezizomycotina</taxon>
        <taxon>Sordariomycetes</taxon>
        <taxon>Hypocreomycetidae</taxon>
        <taxon>Microascales</taxon>
        <taxon>Ceratocystidaceae</taxon>
        <taxon>Ceratocystis</taxon>
    </lineage>
</organism>
<evidence type="ECO:0000313" key="3">
    <source>
        <dbReference type="Proteomes" id="UP000222788"/>
    </source>
</evidence>
<accession>A0A2C5WXD8</accession>
<keyword evidence="1" id="KW-0732">Signal</keyword>
<dbReference type="EMBL" id="APWK03000137">
    <property type="protein sequence ID" value="PHH50284.1"/>
    <property type="molecule type" value="Genomic_DNA"/>
</dbReference>
<protein>
    <submittedName>
        <fullName evidence="2">Uncharacterized protein</fullName>
    </submittedName>
</protein>
<sequence length="215" mass="24334">MRFFTLTSLSFLLVGANAHVLVINGYTFQDLGDGLCTATSMQNSEDSGLPDKFEVNKADRTMTIDKLNINDDDGPNKLYTSNTMADVCRECGLEPKNLNKVVMTVSKEPCLENALNRYRSIHSDTEENEKIVATVILDGTGSDLDRQVWFYLFHCTSYEIVERMLTPKSILSKVSIEEGDKDCLMSYFIESHEEDDETTIYNAEGYGERYSDVWP</sequence>